<comment type="caution">
    <text evidence="1">The sequence shown here is derived from an EMBL/GenBank/DDBJ whole genome shotgun (WGS) entry which is preliminary data.</text>
</comment>
<gene>
    <name evidence="1" type="ORF">ONZ51_g12435</name>
</gene>
<dbReference type="Proteomes" id="UP001215151">
    <property type="component" value="Unassembled WGS sequence"/>
</dbReference>
<sequence>MAAFNLVAEPPLEQSFIDPTPGEALDPLLASSSDRRLPKGEIRQADFNSLVQYLIATPRRDPRILIVAGRLEECFTAANPSDRDTVSTQWTLSRQLLYPLVLWARHRSTWSEAVAFWSNIAVQTGESAAGLVARIEWSKRFETLRDAPALESSALSGDPSCFPDYTVRPAFVPPFIEAVHSGAPRIKPEPDAIQIPPSLLGNPIDMTADVSSDSDEEAGATPRNRLRNKTASTLKTSGAVFRFDGPCGFCQDGQRQCSFSNDTALVCEPCAHGHQTCKWGSRAKTGPGVNTRGELKAGHAVCGFYDGAAIILFPDAAPEVVTMAQDVLAVLPAARELGPDALRALRSRLPTDAHTSTRPDRLSIPPLACAFRLSF</sequence>
<proteinExistence type="predicted"/>
<reference evidence="1" key="1">
    <citation type="submission" date="2022-11" db="EMBL/GenBank/DDBJ databases">
        <title>Genome Sequence of Cubamyces cubensis.</title>
        <authorList>
            <person name="Buettner E."/>
        </authorList>
    </citation>
    <scope>NUCLEOTIDE SEQUENCE</scope>
    <source>
        <strain evidence="1">MPL-01</strain>
    </source>
</reference>
<name>A0AAD7X5F2_9APHY</name>
<dbReference type="AlphaFoldDB" id="A0AAD7X5F2"/>
<protein>
    <submittedName>
        <fullName evidence="1">Uncharacterized protein</fullName>
    </submittedName>
</protein>
<dbReference type="EMBL" id="JAPEVG010000764">
    <property type="protein sequence ID" value="KAJ8455494.1"/>
    <property type="molecule type" value="Genomic_DNA"/>
</dbReference>
<accession>A0AAD7X5F2</accession>
<evidence type="ECO:0000313" key="1">
    <source>
        <dbReference type="EMBL" id="KAJ8455494.1"/>
    </source>
</evidence>
<organism evidence="1 2">
    <name type="scientific">Trametes cubensis</name>
    <dbReference type="NCBI Taxonomy" id="1111947"/>
    <lineage>
        <taxon>Eukaryota</taxon>
        <taxon>Fungi</taxon>
        <taxon>Dikarya</taxon>
        <taxon>Basidiomycota</taxon>
        <taxon>Agaricomycotina</taxon>
        <taxon>Agaricomycetes</taxon>
        <taxon>Polyporales</taxon>
        <taxon>Polyporaceae</taxon>
        <taxon>Trametes</taxon>
    </lineage>
</organism>
<evidence type="ECO:0000313" key="2">
    <source>
        <dbReference type="Proteomes" id="UP001215151"/>
    </source>
</evidence>
<keyword evidence="2" id="KW-1185">Reference proteome</keyword>